<keyword evidence="2" id="KW-1185">Reference proteome</keyword>
<dbReference type="Proteomes" id="UP000298642">
    <property type="component" value="Chromosome"/>
</dbReference>
<evidence type="ECO:0000313" key="1">
    <source>
        <dbReference type="EMBL" id="QCI58328.1"/>
    </source>
</evidence>
<name>A0A4D7ALJ4_9FIRM</name>
<accession>A0A4D7ALJ4</accession>
<dbReference type="RefSeq" id="WP_136890770.1">
    <property type="nucleotide sequence ID" value="NZ_CP034413.3"/>
</dbReference>
<dbReference type="EMBL" id="CP034413">
    <property type="protein sequence ID" value="QCI58328.1"/>
    <property type="molecule type" value="Genomic_DNA"/>
</dbReference>
<dbReference type="NCBIfam" id="TIGR01668">
    <property type="entry name" value="YqeG_hyp_ppase"/>
    <property type="match status" value="1"/>
</dbReference>
<proteinExistence type="predicted"/>
<evidence type="ECO:0000313" key="2">
    <source>
        <dbReference type="Proteomes" id="UP000298642"/>
    </source>
</evidence>
<protein>
    <submittedName>
        <fullName evidence="1">YqeG family HAD IIIA-type phosphatase</fullName>
    </submittedName>
</protein>
<sequence>MPFSLTPRWVFQYYSEITPDWLRQQGITLLLSDLDFTLAAKKTRRPDQSLRDWIAALRNAGIGFMIVSNNRSGSRVTEFCADLGVPYQGRAGKPSPRGLEAAMARAGADRVCTAMLGDKLLTDMLAANRAGVLPLMVEPVGGAVTAWQKVLHALQAPFKAICRRKMEKKS</sequence>
<organism evidence="1 2">
    <name type="scientific">Dysosmobacter welbionis</name>
    <dbReference type="NCBI Taxonomy" id="2093857"/>
    <lineage>
        <taxon>Bacteria</taxon>
        <taxon>Bacillati</taxon>
        <taxon>Bacillota</taxon>
        <taxon>Clostridia</taxon>
        <taxon>Eubacteriales</taxon>
        <taxon>Oscillospiraceae</taxon>
        <taxon>Dysosmobacter</taxon>
    </lineage>
</organism>
<dbReference type="InterPro" id="IPR023214">
    <property type="entry name" value="HAD_sf"/>
</dbReference>
<dbReference type="GO" id="GO:0008962">
    <property type="term" value="F:phosphatidylglycerophosphatase activity"/>
    <property type="evidence" value="ECO:0007669"/>
    <property type="project" value="InterPro"/>
</dbReference>
<dbReference type="Pfam" id="PF00702">
    <property type="entry name" value="Hydrolase"/>
    <property type="match status" value="1"/>
</dbReference>
<dbReference type="KEGG" id="obj:EIO64_03030"/>
<dbReference type="InterPro" id="IPR010021">
    <property type="entry name" value="PGPP1/Gep4"/>
</dbReference>
<reference evidence="2" key="1">
    <citation type="submission" date="2018-12" db="EMBL/GenBank/DDBJ databases">
        <title>Dusodibacter welbiota gen. nov., sp. nov., isolated from human faeces and emended description of the Oscillibacter genus.</title>
        <authorList>
            <person name="Le Roy T."/>
            <person name="Van der Smissen P."/>
            <person name="Delzenne N."/>
            <person name="Muccioli G."/>
            <person name="Collet J.F."/>
            <person name="Cani P.D."/>
        </authorList>
    </citation>
    <scope>NUCLEOTIDE SEQUENCE [LARGE SCALE GENOMIC DNA]</scope>
    <source>
        <strain evidence="2">J115</strain>
    </source>
</reference>
<gene>
    <name evidence="1" type="ORF">EIO64_03030</name>
</gene>
<dbReference type="Gene3D" id="3.40.50.1000">
    <property type="entry name" value="HAD superfamily/HAD-like"/>
    <property type="match status" value="1"/>
</dbReference>
<dbReference type="AlphaFoldDB" id="A0A4D7ALJ4"/>
<dbReference type="SUPFAM" id="SSF56784">
    <property type="entry name" value="HAD-like"/>
    <property type="match status" value="1"/>
</dbReference>
<dbReference type="InterPro" id="IPR036412">
    <property type="entry name" value="HAD-like_sf"/>
</dbReference>